<proteinExistence type="predicted"/>
<keyword evidence="2" id="KW-1185">Reference proteome</keyword>
<dbReference type="STRING" id="573058.SAMN00017477_1595"/>
<protein>
    <submittedName>
        <fullName evidence="1">Uncharacterized protein</fullName>
    </submittedName>
</protein>
<accession>A0A1W1VA61</accession>
<dbReference type="Proteomes" id="UP000192368">
    <property type="component" value="Unassembled WGS sequence"/>
</dbReference>
<gene>
    <name evidence="1" type="ORF">SAMN00017477_1595</name>
</gene>
<reference evidence="2" key="1">
    <citation type="submission" date="2017-04" db="EMBL/GenBank/DDBJ databases">
        <authorList>
            <person name="Varghese N."/>
            <person name="Submissions S."/>
        </authorList>
    </citation>
    <scope>NUCLEOTIDE SEQUENCE [LARGE SCALE GENOMIC DNA]</scope>
    <source>
        <strain evidence="2">DSM 20463</strain>
    </source>
</reference>
<sequence>MNDEINIEKEKLREDLYEQLKKQDALVLMEVYEEILYPEIERQIEREYAEKYGYVKPTEYRSSSGGRSYYAPRGGVVTYLTKSFDYKPTEVLIMGLDEDKSYDLVLNMSSFSAGDVVKSILGFIPKSGFSVVFTLQSMVDRLAINNIKQCGRCAKVINTYSREWNTRASIVTGWCDRFNLEVPSNAYNVSFESF</sequence>
<dbReference type="EMBL" id="FWWR01000011">
    <property type="protein sequence ID" value="SMB90242.1"/>
    <property type="molecule type" value="Genomic_DNA"/>
</dbReference>
<organism evidence="1 2">
    <name type="scientific">Peptoniphilus asaccharolyticus DSM 20463</name>
    <dbReference type="NCBI Taxonomy" id="573058"/>
    <lineage>
        <taxon>Bacteria</taxon>
        <taxon>Bacillati</taxon>
        <taxon>Bacillota</taxon>
        <taxon>Tissierellia</taxon>
        <taxon>Tissierellales</taxon>
        <taxon>Peptoniphilaceae</taxon>
        <taxon>Peptoniphilus</taxon>
    </lineage>
</organism>
<name>A0A1W1VA61_PEPAS</name>
<evidence type="ECO:0000313" key="1">
    <source>
        <dbReference type="EMBL" id="SMB90242.1"/>
    </source>
</evidence>
<dbReference type="AlphaFoldDB" id="A0A1W1VA61"/>
<evidence type="ECO:0000313" key="2">
    <source>
        <dbReference type="Proteomes" id="UP000192368"/>
    </source>
</evidence>